<feature type="region of interest" description="Disordered" evidence="1">
    <location>
        <begin position="323"/>
        <end position="388"/>
    </location>
</feature>
<accession>A0A6L0WJ27</accession>
<feature type="chain" id="PRO_5034512722" evidence="2">
    <location>
        <begin position="20"/>
        <end position="783"/>
    </location>
</feature>
<reference evidence="3" key="1">
    <citation type="submission" date="2020-06" db="EMBL/GenBank/DDBJ databases">
        <authorList>
            <person name="Gonzalez-de la Fuente S."/>
            <person name="Peiro-Pastor R."/>
            <person name="Rastrojo A."/>
            <person name="Moreno J."/>
            <person name="Carrasco-Ramiro F."/>
            <person name="Requena JM."/>
            <person name="Aguado B."/>
        </authorList>
    </citation>
    <scope>NUCLEOTIDE SEQUENCE</scope>
</reference>
<dbReference type="AlphaFoldDB" id="A0A6L0WJ27"/>
<gene>
    <name evidence="3" type="ORF">LINF_090008400</name>
</gene>
<proteinExistence type="predicted"/>
<protein>
    <submittedName>
        <fullName evidence="3">Hypothetical_protein_-__conserved</fullName>
    </submittedName>
</protein>
<dbReference type="OMA" id="EDQRFHV"/>
<feature type="compositionally biased region" description="Polar residues" evidence="1">
    <location>
        <begin position="686"/>
        <end position="695"/>
    </location>
</feature>
<dbReference type="EMBL" id="LR812942">
    <property type="protein sequence ID" value="CAC9453442.1"/>
    <property type="molecule type" value="Genomic_DNA"/>
</dbReference>
<evidence type="ECO:0000256" key="2">
    <source>
        <dbReference type="SAM" id="SignalP"/>
    </source>
</evidence>
<dbReference type="Proteomes" id="UP000255414">
    <property type="component" value="Chromosome 9"/>
</dbReference>
<feature type="region of interest" description="Disordered" evidence="1">
    <location>
        <begin position="660"/>
        <end position="714"/>
    </location>
</feature>
<evidence type="ECO:0000313" key="4">
    <source>
        <dbReference type="Proteomes" id="UP000255414"/>
    </source>
</evidence>
<evidence type="ECO:0000256" key="1">
    <source>
        <dbReference type="SAM" id="MobiDB-lite"/>
    </source>
</evidence>
<feature type="compositionally biased region" description="Low complexity" evidence="1">
    <location>
        <begin position="331"/>
        <end position="366"/>
    </location>
</feature>
<name>A0A6L0WJ27_LEIIN</name>
<feature type="signal peptide" evidence="2">
    <location>
        <begin position="1"/>
        <end position="19"/>
    </location>
</feature>
<organism evidence="3 4">
    <name type="scientific">Leishmania infantum</name>
    <dbReference type="NCBI Taxonomy" id="5671"/>
    <lineage>
        <taxon>Eukaryota</taxon>
        <taxon>Discoba</taxon>
        <taxon>Euglenozoa</taxon>
        <taxon>Kinetoplastea</taxon>
        <taxon>Metakinetoplastina</taxon>
        <taxon>Trypanosomatida</taxon>
        <taxon>Trypanosomatidae</taxon>
        <taxon>Leishmaniinae</taxon>
        <taxon>Leishmania</taxon>
    </lineage>
</organism>
<evidence type="ECO:0000313" key="3">
    <source>
        <dbReference type="EMBL" id="CAC9453442.1"/>
    </source>
</evidence>
<keyword evidence="2" id="KW-0732">Signal</keyword>
<sequence length="783" mass="80163">MLSLLLELLVSIALCVALAYFTFLNVPVEAEEPGSTATASAGDGVSAMVGAAPSGALPGTGSDGAEYGHAYDPLLLLPHELPLYTSITRYVSLAEDTTLGIAYRWLLINGLHYSPREVYGERRLREWGYCYSSSVGGPSGGKDVDGALSGAGMRVSDRPSSAVAASLSSAGSAMAASLDSSRCSRRRLRRGAAAAAAAPPTPLRRESAHWVNVLIRCAAFLCLGGGTVKPEVWTDHLLYGAEKVLESVNVGYENRMRARAAQAHAVAAQLASAAHPSPPPHRASSQSAAPLLTAPRKPLLRIQLLELGSGLLGGTLRDVRRPPLSLHHGASDASGSSATPARATPPARRAATAAAAGSPGMAPSAAGFAHHHHHHSNSSVSSDHRQQISSHAALYAPSSLLSSSVAGLSTAITDAVSSVTTRGTDSAHLSDPVAGAPVADYAGSCPLFTGGGGGASSAGAQLGVVLPRVEGDVISVEQAYSEGCHMRPPTPAASNSTPARALSAAASASPLPRASAAFQLRCFAVPLLYEDQRFHVRLGCCLPLGALLPVSLCVPPDVLTLNCAVAVHRVTFTGHLYAAFHGARVELSFPTAPLFTAVVKVMPDTSDASSGSGSVAEVSHHGGWGMRASGGGGVHSGAAAAAATTAFTATYTQRNEATVVGGSSIDGGRDSYNAAARPPLPPRSGLYSSGSNASLNHHHRSGMSGGGGTSASGSCLNEHNEKVQEVVLLAVRRLIESLTYPKVLVGELVCRRPSGAGGTAEGGAEMQLQLRWTRQTASLPLCM</sequence>